<dbReference type="Pfam" id="PF07707">
    <property type="entry name" value="BACK"/>
    <property type="match status" value="1"/>
</dbReference>
<reference evidence="4" key="1">
    <citation type="submission" date="2021-02" db="EMBL/GenBank/DDBJ databases">
        <authorList>
            <person name="Dougan E. K."/>
            <person name="Rhodes N."/>
            <person name="Thang M."/>
            <person name="Chan C."/>
        </authorList>
    </citation>
    <scope>NUCLEOTIDE SEQUENCE</scope>
</reference>
<feature type="compositionally biased region" description="Polar residues" evidence="1">
    <location>
        <begin position="635"/>
        <end position="645"/>
    </location>
</feature>
<dbReference type="InterPro" id="IPR011333">
    <property type="entry name" value="SKP1/BTB/POZ_sf"/>
</dbReference>
<organism evidence="4 5">
    <name type="scientific">Polarella glacialis</name>
    <name type="common">Dinoflagellate</name>
    <dbReference type="NCBI Taxonomy" id="89957"/>
    <lineage>
        <taxon>Eukaryota</taxon>
        <taxon>Sar</taxon>
        <taxon>Alveolata</taxon>
        <taxon>Dinophyceae</taxon>
        <taxon>Suessiales</taxon>
        <taxon>Suessiaceae</taxon>
        <taxon>Polarella</taxon>
    </lineage>
</organism>
<dbReference type="Gene3D" id="1.25.40.420">
    <property type="match status" value="1"/>
</dbReference>
<evidence type="ECO:0000313" key="4">
    <source>
        <dbReference type="EMBL" id="CAE8683187.1"/>
    </source>
</evidence>
<feature type="region of interest" description="Disordered" evidence="1">
    <location>
        <begin position="590"/>
        <end position="645"/>
    </location>
</feature>
<name>A0A813JUI7_POLGL</name>
<dbReference type="Gene3D" id="3.30.710.10">
    <property type="entry name" value="Potassium Channel Kv1.1, Chain A"/>
    <property type="match status" value="1"/>
</dbReference>
<dbReference type="InterPro" id="IPR011705">
    <property type="entry name" value="BACK"/>
</dbReference>
<accession>A0A813JUI7</accession>
<comment type="caution">
    <text evidence="4">The sequence shown here is derived from an EMBL/GenBank/DDBJ whole genome shotgun (WGS) entry which is preliminary data.</text>
</comment>
<sequence>MPHSWTLGGEDYQVGGSSSSTSGRRQAACSGLLRRPESDETLRDSTQSWNRLPQTATGSLASSLTLAELQECLRASSQWHSRLRRCSLLESELWKRDLGHRGRGIAWRAVLLEGLGHQAGASHEYETFCQTPCPYDAVIRRDLGRTLPHEELFKDPQGEVLNSSKHECSGLALEEAGDLSDHSAVGRAAMAKLFEEVSGASGQPSSSCDIIIYFGAPGPEAIPALLSTPPAASPSSHLSASPGGGESRSGQHGSPRMSAAQASRAASPAAVSPRRAASSCPAELNPTAMPLRCHTLVLRTQPVLLERLLLPDTRRGHGRSIMEVAPAIAGGSACVEPPPASAAAAAAAAAVSAAAWPDNHSGGAASACAETASAGAASVDRNAETMGMPPASASPVSASCPRADEIVEVIVDDEPEVFLDMIKFVYLNTCDVDQNNVKALMHIADKYCIEDMIKHCLKWMQDHFTATLFYHALTFQLCNERFGDLLRQNLQRALRSRRHFTQVISDSTGQWENLTVSFVEAMLSEDELPVVSEMEVLHLLARWARGALARRDEMASENFGTQRVKQLAEAPCAEARRLDRNAEAAMRSTAAITTGSSFGDHTDNSSDAGPEKPCADVVGDSEGGDGEAVSGTGGKDSTTAPTGSASDGIAVDCLSACSVTVAEQLDSDSLAQTREDMLRLLRAVRKTNMHVELSDVDTILQILGLDKLFSSKPPRESSALDPGFMIYRGVAGVNVPASFGELHQLNAVPHAWKGGSVSLGSHDFLQQQDGFRPKQVPEGGETVFPRLCVRINCSSWSHREKRTSKSAASLSRHNSLAAGLGADVSAPTGSWETVSMGPGSLMGLASLNEEPGSGGAQKGAAPRLKTSQDDWEVGRKAVRTGPALTDNEKIDHKVVCAVISGHVRHGIRIGQRERSSIYDIEELTGQCEDVALGGTSTEVEFELLLKVQAPDVCGICKCTLAAVLPPESLEPLLEVTWICLR</sequence>
<evidence type="ECO:0008006" key="6">
    <source>
        <dbReference type="Google" id="ProtNLM"/>
    </source>
</evidence>
<evidence type="ECO:0000313" key="5">
    <source>
        <dbReference type="Proteomes" id="UP000626109"/>
    </source>
</evidence>
<feature type="compositionally biased region" description="Polar residues" evidence="1">
    <location>
        <begin position="44"/>
        <end position="54"/>
    </location>
</feature>
<feature type="domain" description="BACK" evidence="3">
    <location>
        <begin position="497"/>
        <end position="558"/>
    </location>
</feature>
<feature type="compositionally biased region" description="Basic and acidic residues" evidence="1">
    <location>
        <begin position="600"/>
        <end position="614"/>
    </location>
</feature>
<feature type="region of interest" description="Disordered" evidence="1">
    <location>
        <begin position="1"/>
        <end position="54"/>
    </location>
</feature>
<feature type="region of interest" description="Disordered" evidence="1">
    <location>
        <begin position="225"/>
        <end position="281"/>
    </location>
</feature>
<dbReference type="InterPro" id="IPR051481">
    <property type="entry name" value="BTB-POZ/Galectin-3-binding"/>
</dbReference>
<feature type="compositionally biased region" description="Basic and acidic residues" evidence="1">
    <location>
        <begin position="34"/>
        <end position="43"/>
    </location>
</feature>
<evidence type="ECO:0000259" key="3">
    <source>
        <dbReference type="Pfam" id="PF07707"/>
    </source>
</evidence>
<feature type="domain" description="BTB" evidence="2">
    <location>
        <begin position="410"/>
        <end position="461"/>
    </location>
</feature>
<dbReference type="InterPro" id="IPR000210">
    <property type="entry name" value="BTB/POZ_dom"/>
</dbReference>
<dbReference type="AlphaFoldDB" id="A0A813JUI7"/>
<dbReference type="PANTHER" id="PTHR24410">
    <property type="entry name" value="HL07962P-RELATED"/>
    <property type="match status" value="1"/>
</dbReference>
<feature type="compositionally biased region" description="Low complexity" evidence="1">
    <location>
        <begin position="254"/>
        <end position="281"/>
    </location>
</feature>
<dbReference type="EMBL" id="CAJNNW010026170">
    <property type="protein sequence ID" value="CAE8683187.1"/>
    <property type="molecule type" value="Genomic_DNA"/>
</dbReference>
<dbReference type="Pfam" id="PF00651">
    <property type="entry name" value="BTB"/>
    <property type="match status" value="1"/>
</dbReference>
<protein>
    <recommendedName>
        <fullName evidence="6">BACK domain-containing protein</fullName>
    </recommendedName>
</protein>
<proteinExistence type="predicted"/>
<dbReference type="SUPFAM" id="SSF54695">
    <property type="entry name" value="POZ domain"/>
    <property type="match status" value="1"/>
</dbReference>
<dbReference type="PANTHER" id="PTHR24410:SF23">
    <property type="entry name" value="BTB DOMAIN-CONTAINING PROTEIN-RELATED"/>
    <property type="match status" value="1"/>
</dbReference>
<dbReference type="Proteomes" id="UP000626109">
    <property type="component" value="Unassembled WGS sequence"/>
</dbReference>
<feature type="compositionally biased region" description="Polar residues" evidence="1">
    <location>
        <begin position="590"/>
        <end position="599"/>
    </location>
</feature>
<evidence type="ECO:0000259" key="2">
    <source>
        <dbReference type="Pfam" id="PF00651"/>
    </source>
</evidence>
<feature type="compositionally biased region" description="Low complexity" evidence="1">
    <location>
        <begin position="225"/>
        <end position="241"/>
    </location>
</feature>
<gene>
    <name evidence="4" type="ORF">PGLA2088_LOCUS23327</name>
</gene>
<evidence type="ECO:0000256" key="1">
    <source>
        <dbReference type="SAM" id="MobiDB-lite"/>
    </source>
</evidence>
<feature type="region of interest" description="Disordered" evidence="1">
    <location>
        <begin position="843"/>
        <end position="868"/>
    </location>
</feature>